<dbReference type="GO" id="GO:0035025">
    <property type="term" value="P:positive regulation of Rho protein signal transduction"/>
    <property type="evidence" value="ECO:0007669"/>
    <property type="project" value="TreeGrafter"/>
</dbReference>
<evidence type="ECO:0000313" key="2">
    <source>
        <dbReference type="Ensembl" id="ENSPKIP00000031657.1"/>
    </source>
</evidence>
<dbReference type="AlphaFoldDB" id="A0A3B3SLP6"/>
<proteinExistence type="predicted"/>
<dbReference type="PANTHER" id="PTHR22826:SF115">
    <property type="entry name" value="GUANINE NUCLEOTIDE EXCHANGE FACTOR DBS"/>
    <property type="match status" value="1"/>
</dbReference>
<protein>
    <submittedName>
        <fullName evidence="2">MCF.2 cell line derived transforming sequence like</fullName>
    </submittedName>
</protein>
<reference evidence="2" key="1">
    <citation type="submission" date="2025-08" db="UniProtKB">
        <authorList>
            <consortium name="Ensembl"/>
        </authorList>
    </citation>
    <scope>IDENTIFICATION</scope>
</reference>
<keyword evidence="1" id="KW-0344">Guanine-nucleotide releasing factor</keyword>
<reference evidence="2" key="2">
    <citation type="submission" date="2025-09" db="UniProtKB">
        <authorList>
            <consortium name="Ensembl"/>
        </authorList>
    </citation>
    <scope>IDENTIFICATION</scope>
</reference>
<accession>A0A3B3SLP6</accession>
<dbReference type="InterPro" id="IPR051336">
    <property type="entry name" value="RhoGEF_Guanine_NuclExch_SF"/>
</dbReference>
<organism evidence="2 3">
    <name type="scientific">Paramormyrops kingsleyae</name>
    <dbReference type="NCBI Taxonomy" id="1676925"/>
    <lineage>
        <taxon>Eukaryota</taxon>
        <taxon>Metazoa</taxon>
        <taxon>Chordata</taxon>
        <taxon>Craniata</taxon>
        <taxon>Vertebrata</taxon>
        <taxon>Euteleostomi</taxon>
        <taxon>Actinopterygii</taxon>
        <taxon>Neopterygii</taxon>
        <taxon>Teleostei</taxon>
        <taxon>Osteoglossocephala</taxon>
        <taxon>Osteoglossomorpha</taxon>
        <taxon>Osteoglossiformes</taxon>
        <taxon>Mormyridae</taxon>
        <taxon>Paramormyrops</taxon>
    </lineage>
</organism>
<evidence type="ECO:0000313" key="3">
    <source>
        <dbReference type="Proteomes" id="UP000261540"/>
    </source>
</evidence>
<dbReference type="PANTHER" id="PTHR22826">
    <property type="entry name" value="RHO GUANINE EXCHANGE FACTOR-RELATED"/>
    <property type="match status" value="1"/>
</dbReference>
<dbReference type="GeneTree" id="ENSGT00940000157874"/>
<dbReference type="GO" id="GO:0005085">
    <property type="term" value="F:guanyl-nucleotide exchange factor activity"/>
    <property type="evidence" value="ECO:0007669"/>
    <property type="project" value="UniProtKB-KW"/>
</dbReference>
<dbReference type="GO" id="GO:0005737">
    <property type="term" value="C:cytoplasm"/>
    <property type="evidence" value="ECO:0007669"/>
    <property type="project" value="TreeGrafter"/>
</dbReference>
<keyword evidence="3" id="KW-1185">Reference proteome</keyword>
<name>A0A3B3SLP6_9TELE</name>
<sequence>MLRRTRRRSDRRPSGTVLLPLLTLRRRESDPGLRTRAPASKNEIMQAESRPLCASDITFQLQKQFAFLPGGRQDGCPIIVFPEFPTFGDLPEEEFHSVLTYLTSVPSLNAAGVGFVLVIDRRLDKWASVKATLLRIAVSYPPCCLPSLSQSVKQFVLSSVKVR</sequence>
<evidence type="ECO:0000256" key="1">
    <source>
        <dbReference type="ARBA" id="ARBA00022658"/>
    </source>
</evidence>
<dbReference type="Proteomes" id="UP000261540">
    <property type="component" value="Unplaced"/>
</dbReference>
<dbReference type="Ensembl" id="ENSPKIT00000012508.1">
    <property type="protein sequence ID" value="ENSPKIP00000031657.1"/>
    <property type="gene ID" value="ENSPKIG00000012037.1"/>
</dbReference>